<comment type="catalytic activity">
    <reaction evidence="3 4">
        <text>DNA(n) + a 2'-deoxyribonucleoside 5'-triphosphate = DNA(n+1) + diphosphate</text>
        <dbReference type="Rhea" id="RHEA:22508"/>
        <dbReference type="Rhea" id="RHEA-COMP:17339"/>
        <dbReference type="Rhea" id="RHEA-COMP:17340"/>
        <dbReference type="ChEBI" id="CHEBI:33019"/>
        <dbReference type="ChEBI" id="CHEBI:61560"/>
        <dbReference type="ChEBI" id="CHEBI:173112"/>
        <dbReference type="EC" id="2.7.7.7"/>
    </reaction>
</comment>
<evidence type="ECO:0000256" key="1">
    <source>
        <dbReference type="ARBA" id="ARBA00010945"/>
    </source>
</evidence>
<comment type="caution">
    <text evidence="6">The sequence shown here is derived from an EMBL/GenBank/DDBJ whole genome shotgun (WGS) entry which is preliminary data.</text>
</comment>
<keyword evidence="4" id="KW-0238">DNA-binding</keyword>
<accession>A0A3N0AVT5</accession>
<keyword evidence="4" id="KW-0235">DNA replication</keyword>
<comment type="cofactor">
    <cofactor evidence="4">
        <name>Mg(2+)</name>
        <dbReference type="ChEBI" id="CHEBI:18420"/>
    </cofactor>
    <text evidence="4">Binds 2 magnesium ions per subunit.</text>
</comment>
<evidence type="ECO:0000256" key="2">
    <source>
        <dbReference type="ARBA" id="ARBA00025589"/>
    </source>
</evidence>
<evidence type="ECO:0000313" key="6">
    <source>
        <dbReference type="EMBL" id="RNL38710.1"/>
    </source>
</evidence>
<dbReference type="GO" id="GO:0003684">
    <property type="term" value="F:damaged DNA binding"/>
    <property type="evidence" value="ECO:0007669"/>
    <property type="project" value="InterPro"/>
</dbReference>
<comment type="similarity">
    <text evidence="1 4">Belongs to the DNA polymerase type-Y family.</text>
</comment>
<dbReference type="Gene3D" id="3.30.70.270">
    <property type="match status" value="1"/>
</dbReference>
<keyword evidence="4" id="KW-0227">DNA damage</keyword>
<comment type="function">
    <text evidence="2 4">Poorly processive, error-prone DNA polymerase involved in untargeted mutagenesis. Copies undamaged DNA at stalled replication forks, which arise in vivo from mismatched or misaligned primer ends. These misaligned primers can be extended by PolIV. Exhibits no 3'-5' exonuclease (proofreading) activity. May be involved in translesional synthesis, in conjunction with the beta clamp from PolIII.</text>
</comment>
<dbReference type="GO" id="GO:0006261">
    <property type="term" value="P:DNA-templated DNA replication"/>
    <property type="evidence" value="ECO:0007669"/>
    <property type="project" value="UniProtKB-UniRule"/>
</dbReference>
<keyword evidence="4" id="KW-0479">Metal-binding</keyword>
<dbReference type="InterPro" id="IPR050116">
    <property type="entry name" value="DNA_polymerase-Y"/>
</dbReference>
<dbReference type="Proteomes" id="UP000278327">
    <property type="component" value="Unassembled WGS sequence"/>
</dbReference>
<dbReference type="GO" id="GO:0003887">
    <property type="term" value="F:DNA-directed DNA polymerase activity"/>
    <property type="evidence" value="ECO:0007669"/>
    <property type="project" value="UniProtKB-UniRule"/>
</dbReference>
<dbReference type="Gene3D" id="1.10.150.20">
    <property type="entry name" value="5' to 3' exonuclease, C-terminal subdomain"/>
    <property type="match status" value="1"/>
</dbReference>
<dbReference type="PROSITE" id="PS50173">
    <property type="entry name" value="UMUC"/>
    <property type="match status" value="1"/>
</dbReference>
<comment type="subunit">
    <text evidence="4">Monomer.</text>
</comment>
<dbReference type="PANTHER" id="PTHR11076">
    <property type="entry name" value="DNA REPAIR POLYMERASE UMUC / TRANSFERASE FAMILY MEMBER"/>
    <property type="match status" value="1"/>
</dbReference>
<dbReference type="GO" id="GO:0042276">
    <property type="term" value="P:error-prone translesion synthesis"/>
    <property type="evidence" value="ECO:0007669"/>
    <property type="project" value="TreeGrafter"/>
</dbReference>
<dbReference type="Gene3D" id="3.40.1170.60">
    <property type="match status" value="1"/>
</dbReference>
<dbReference type="AlphaFoldDB" id="A0A3N0AVT5"/>
<keyword evidence="4" id="KW-0963">Cytoplasm</keyword>
<dbReference type="GO" id="GO:0005829">
    <property type="term" value="C:cytosol"/>
    <property type="evidence" value="ECO:0007669"/>
    <property type="project" value="TreeGrafter"/>
</dbReference>
<dbReference type="InterPro" id="IPR036775">
    <property type="entry name" value="DNA_pol_Y-fam_lit_finger_sf"/>
</dbReference>
<evidence type="ECO:0000259" key="5">
    <source>
        <dbReference type="PROSITE" id="PS50173"/>
    </source>
</evidence>
<feature type="domain" description="UmuC" evidence="5">
    <location>
        <begin position="6"/>
        <end position="189"/>
    </location>
</feature>
<name>A0A3N0AVT5_9ACTN</name>
<dbReference type="Pfam" id="PF11799">
    <property type="entry name" value="IMS_C"/>
    <property type="match status" value="1"/>
</dbReference>
<dbReference type="SUPFAM" id="SSF56672">
    <property type="entry name" value="DNA/RNA polymerases"/>
    <property type="match status" value="1"/>
</dbReference>
<protein>
    <recommendedName>
        <fullName evidence="4">DNA polymerase IV</fullName>
        <shortName evidence="4">Pol IV</shortName>
        <ecNumber evidence="4">2.7.7.7</ecNumber>
    </recommendedName>
</protein>
<dbReference type="InterPro" id="IPR017961">
    <property type="entry name" value="DNA_pol_Y-fam_little_finger"/>
</dbReference>
<dbReference type="InterPro" id="IPR043502">
    <property type="entry name" value="DNA/RNA_pol_sf"/>
</dbReference>
<dbReference type="EMBL" id="QICA01000005">
    <property type="protein sequence ID" value="RNL38710.1"/>
    <property type="molecule type" value="Genomic_DNA"/>
</dbReference>
<dbReference type="InterPro" id="IPR022880">
    <property type="entry name" value="DNApol_IV"/>
</dbReference>
<dbReference type="HAMAP" id="MF_01113">
    <property type="entry name" value="DNApol_IV"/>
    <property type="match status" value="1"/>
</dbReference>
<keyword evidence="4" id="KW-0515">Mutator protein</keyword>
<keyword evidence="4" id="KW-0808">Transferase</keyword>
<keyword evidence="4" id="KW-0239">DNA-directed DNA polymerase</keyword>
<dbReference type="InterPro" id="IPR043128">
    <property type="entry name" value="Rev_trsase/Diguanyl_cyclase"/>
</dbReference>
<dbReference type="Gene3D" id="3.30.1490.100">
    <property type="entry name" value="DNA polymerase, Y-family, little finger domain"/>
    <property type="match status" value="1"/>
</dbReference>
<dbReference type="SUPFAM" id="SSF100879">
    <property type="entry name" value="Lesion bypass DNA polymerase (Y-family), little finger domain"/>
    <property type="match status" value="1"/>
</dbReference>
<sequence length="424" mass="46962">MRDRIIMHIDMNAFYASVAQHLDPSLRGKAVAVAGDPKKRNGIILAKSREAKAAGVKTAEVIWQARQKCPDLVVVPPDYAAYKRYSKLARMVYYDYTDRVEPFGLDESWIDVTGSLPLFGGDAMLVAREISERVKSELGLTVSVGVSWNKVFAKLGSDTDPGDGVIAITRDNYRDLAWPMAASEMIYVGPATMRKLHSAGYETIGDLAHAGDHFLTKRFGKIGPMLRAFARGEDTSPVKVMDPAKADVDYVVKGIGNGLTAPHDLECESDVKALVWLLSESVAQRLRESRLRCRTISVGARWARDLTGYSRQTTVRVPTCLTRDIANFAMGLLRANQPFDKDHALRAIHVRVTNLVPMDAPVQCDLFGDAAEVVRMERLDLAIDTLRVRFGNTCVKRAVELTDDVMSGLDIKRDNTVHPIGFLR</sequence>
<dbReference type="RefSeq" id="WP_117283775.1">
    <property type="nucleotide sequence ID" value="NZ_JAMTCE010000004.1"/>
</dbReference>
<dbReference type="CDD" id="cd03586">
    <property type="entry name" value="PolY_Pol_IV_kappa"/>
    <property type="match status" value="1"/>
</dbReference>
<feature type="binding site" evidence="4">
    <location>
        <position position="10"/>
    </location>
    <ligand>
        <name>Mg(2+)</name>
        <dbReference type="ChEBI" id="CHEBI:18420"/>
    </ligand>
</feature>
<feature type="binding site" evidence="4">
    <location>
        <position position="106"/>
    </location>
    <ligand>
        <name>Mg(2+)</name>
        <dbReference type="ChEBI" id="CHEBI:18420"/>
    </ligand>
</feature>
<proteinExistence type="inferred from homology"/>
<feature type="active site" evidence="4">
    <location>
        <position position="107"/>
    </location>
</feature>
<dbReference type="GO" id="GO:0006281">
    <property type="term" value="P:DNA repair"/>
    <property type="evidence" value="ECO:0007669"/>
    <property type="project" value="UniProtKB-UniRule"/>
</dbReference>
<organism evidence="6 7">
    <name type="scientific">Adlercreutzia equolifaciens subsp. celatus DSM 18785</name>
    <dbReference type="NCBI Taxonomy" id="1121021"/>
    <lineage>
        <taxon>Bacteria</taxon>
        <taxon>Bacillati</taxon>
        <taxon>Actinomycetota</taxon>
        <taxon>Coriobacteriia</taxon>
        <taxon>Eggerthellales</taxon>
        <taxon>Eggerthellaceae</taxon>
        <taxon>Adlercreutzia</taxon>
    </lineage>
</organism>
<keyword evidence="4" id="KW-0460">Magnesium</keyword>
<dbReference type="GO" id="GO:0009432">
    <property type="term" value="P:SOS response"/>
    <property type="evidence" value="ECO:0007669"/>
    <property type="project" value="TreeGrafter"/>
</dbReference>
<dbReference type="Pfam" id="PF00817">
    <property type="entry name" value="IMS"/>
    <property type="match status" value="1"/>
</dbReference>
<dbReference type="InterPro" id="IPR001126">
    <property type="entry name" value="UmuC"/>
</dbReference>
<evidence type="ECO:0000256" key="4">
    <source>
        <dbReference type="HAMAP-Rule" id="MF_01113"/>
    </source>
</evidence>
<feature type="site" description="Substrate discrimination" evidence="4">
    <location>
        <position position="15"/>
    </location>
</feature>
<evidence type="ECO:0000256" key="3">
    <source>
        <dbReference type="ARBA" id="ARBA00049244"/>
    </source>
</evidence>
<keyword evidence="4" id="KW-0548">Nucleotidyltransferase</keyword>
<comment type="subcellular location">
    <subcellularLocation>
        <location evidence="4">Cytoplasm</location>
    </subcellularLocation>
</comment>
<evidence type="ECO:0000313" key="7">
    <source>
        <dbReference type="Proteomes" id="UP000278327"/>
    </source>
</evidence>
<dbReference type="PANTHER" id="PTHR11076:SF33">
    <property type="entry name" value="DNA POLYMERASE KAPPA"/>
    <property type="match status" value="1"/>
</dbReference>
<reference evidence="6 7" key="1">
    <citation type="journal article" date="2019" name="Microbiol. Resour. Announc.">
        <title>Draft Genome Sequences of Type Strains of Gordonibacter faecihominis, Paraeggerthella hongkongensis, Parvibacter caecicola,Slackia equolifaciens, Slackia faecicanis, and Slackia isoflavoniconvertens.</title>
        <authorList>
            <person name="Danylec N."/>
            <person name="Stoll D.A."/>
            <person name="Dotsch A."/>
            <person name="Huch M."/>
        </authorList>
    </citation>
    <scope>NUCLEOTIDE SEQUENCE [LARGE SCALE GENOMIC DNA]</scope>
    <source>
        <strain evidence="6 7">DSM 18785</strain>
    </source>
</reference>
<dbReference type="GO" id="GO:0000287">
    <property type="term" value="F:magnesium ion binding"/>
    <property type="evidence" value="ECO:0007669"/>
    <property type="project" value="UniProtKB-UniRule"/>
</dbReference>
<keyword evidence="7" id="KW-1185">Reference proteome</keyword>
<gene>
    <name evidence="4" type="primary">dinB</name>
    <name evidence="6" type="ORF">DMP10_04490</name>
</gene>
<keyword evidence="4" id="KW-0234">DNA repair</keyword>
<dbReference type="EC" id="2.7.7.7" evidence="4"/>